<comment type="caution">
    <text evidence="1">The sequence shown here is derived from an EMBL/GenBank/DDBJ whole genome shotgun (WGS) entry which is preliminary data.</text>
</comment>
<protein>
    <submittedName>
        <fullName evidence="1">Uncharacterized protein</fullName>
    </submittedName>
</protein>
<gene>
    <name evidence="1" type="ORF">Ade02nite_34440</name>
</gene>
<reference evidence="1 2" key="1">
    <citation type="submission" date="2021-01" db="EMBL/GenBank/DDBJ databases">
        <title>Whole genome shotgun sequence of Actinoplanes deccanensis NBRC 13994.</title>
        <authorList>
            <person name="Komaki H."/>
            <person name="Tamura T."/>
        </authorList>
    </citation>
    <scope>NUCLEOTIDE SEQUENCE [LARGE SCALE GENOMIC DNA]</scope>
    <source>
        <strain evidence="1 2">NBRC 13994</strain>
    </source>
</reference>
<evidence type="ECO:0000313" key="1">
    <source>
        <dbReference type="EMBL" id="GID74803.1"/>
    </source>
</evidence>
<keyword evidence="2" id="KW-1185">Reference proteome</keyword>
<proteinExistence type="predicted"/>
<name>A0ABQ3Y480_9ACTN</name>
<dbReference type="EMBL" id="BOMI01000065">
    <property type="protein sequence ID" value="GID74803.1"/>
    <property type="molecule type" value="Genomic_DNA"/>
</dbReference>
<dbReference type="Proteomes" id="UP000609879">
    <property type="component" value="Unassembled WGS sequence"/>
</dbReference>
<sequence>MSTLTQPPRRAALMAVLLRVPPATATRRGIAQRVGAGRVSVRWWQYREEGTYPGTVPVTARGVVTVK</sequence>
<organism evidence="1 2">
    <name type="scientific">Paractinoplanes deccanensis</name>
    <dbReference type="NCBI Taxonomy" id="113561"/>
    <lineage>
        <taxon>Bacteria</taxon>
        <taxon>Bacillati</taxon>
        <taxon>Actinomycetota</taxon>
        <taxon>Actinomycetes</taxon>
        <taxon>Micromonosporales</taxon>
        <taxon>Micromonosporaceae</taxon>
        <taxon>Paractinoplanes</taxon>
    </lineage>
</organism>
<evidence type="ECO:0000313" key="2">
    <source>
        <dbReference type="Proteomes" id="UP000609879"/>
    </source>
</evidence>
<accession>A0ABQ3Y480</accession>